<dbReference type="EMBL" id="ML734591">
    <property type="protein sequence ID" value="KAB8247264.1"/>
    <property type="molecule type" value="Genomic_DNA"/>
</dbReference>
<sequence>MQILSPCIVISPKLPHLIEFICLDTDGSIIAAPCHGWPSRGCMTRASVSMLSGRSRSMPATKSYQSHSDHGVYLVPSVGSGSDNERFSAKPGSLPP</sequence>
<dbReference type="AlphaFoldDB" id="A0A5N6H0C5"/>
<feature type="region of interest" description="Disordered" evidence="1">
    <location>
        <begin position="77"/>
        <end position="96"/>
    </location>
</feature>
<gene>
    <name evidence="2" type="ORF">BDV35DRAFT_202415</name>
</gene>
<protein>
    <submittedName>
        <fullName evidence="2">Uncharacterized protein</fullName>
    </submittedName>
</protein>
<organism evidence="2">
    <name type="scientific">Aspergillus flavus</name>
    <dbReference type="NCBI Taxonomy" id="5059"/>
    <lineage>
        <taxon>Eukaryota</taxon>
        <taxon>Fungi</taxon>
        <taxon>Dikarya</taxon>
        <taxon>Ascomycota</taxon>
        <taxon>Pezizomycotina</taxon>
        <taxon>Eurotiomycetes</taxon>
        <taxon>Eurotiomycetidae</taxon>
        <taxon>Eurotiales</taxon>
        <taxon>Aspergillaceae</taxon>
        <taxon>Aspergillus</taxon>
        <taxon>Aspergillus subgen. Circumdati</taxon>
    </lineage>
</organism>
<evidence type="ECO:0000313" key="2">
    <source>
        <dbReference type="EMBL" id="KAB8247264.1"/>
    </source>
</evidence>
<name>A0A5N6H0C5_ASPFL</name>
<reference evidence="2" key="1">
    <citation type="submission" date="2019-04" db="EMBL/GenBank/DDBJ databases">
        <title>Friends and foes A comparative genomics study of 23 Aspergillus species from section Flavi.</title>
        <authorList>
            <consortium name="DOE Joint Genome Institute"/>
            <person name="Kjaerbolling I."/>
            <person name="Vesth T."/>
            <person name="Frisvad J.C."/>
            <person name="Nybo J.L."/>
            <person name="Theobald S."/>
            <person name="Kildgaard S."/>
            <person name="Isbrandt T."/>
            <person name="Kuo A."/>
            <person name="Sato A."/>
            <person name="Lyhne E.K."/>
            <person name="Kogle M.E."/>
            <person name="Wiebenga A."/>
            <person name="Kun R.S."/>
            <person name="Lubbers R.J."/>
            <person name="Makela M.R."/>
            <person name="Barry K."/>
            <person name="Chovatia M."/>
            <person name="Clum A."/>
            <person name="Daum C."/>
            <person name="Haridas S."/>
            <person name="He G."/>
            <person name="LaButti K."/>
            <person name="Lipzen A."/>
            <person name="Mondo S."/>
            <person name="Riley R."/>
            <person name="Salamov A."/>
            <person name="Simmons B.A."/>
            <person name="Magnuson J.K."/>
            <person name="Henrissat B."/>
            <person name="Mortensen U.H."/>
            <person name="Larsen T.O."/>
            <person name="Devries R.P."/>
            <person name="Grigoriev I.V."/>
            <person name="Machida M."/>
            <person name="Baker S.E."/>
            <person name="Andersen M.R."/>
        </authorList>
    </citation>
    <scope>NUCLEOTIDE SEQUENCE [LARGE SCALE GENOMIC DNA]</scope>
    <source>
        <strain evidence="2">CBS 121.62</strain>
    </source>
</reference>
<dbReference type="Proteomes" id="UP000325434">
    <property type="component" value="Unassembled WGS sequence"/>
</dbReference>
<proteinExistence type="predicted"/>
<evidence type="ECO:0000256" key="1">
    <source>
        <dbReference type="SAM" id="MobiDB-lite"/>
    </source>
</evidence>
<accession>A0A5N6H0C5</accession>